<dbReference type="KEGG" id="dbc:MFMK1_001003"/>
<dbReference type="PROSITE" id="PS51257">
    <property type="entry name" value="PROKAR_LIPOPROTEIN"/>
    <property type="match status" value="1"/>
</dbReference>
<feature type="domain" description="GerMN" evidence="1">
    <location>
        <begin position="94"/>
        <end position="184"/>
    </location>
</feature>
<keyword evidence="3" id="KW-1185">Reference proteome</keyword>
<evidence type="ECO:0000313" key="2">
    <source>
        <dbReference type="EMBL" id="WRO21207.1"/>
    </source>
</evidence>
<dbReference type="AlphaFoldDB" id="A0AAU0UL01"/>
<dbReference type="EMBL" id="CP121694">
    <property type="protein sequence ID" value="WRO21207.1"/>
    <property type="molecule type" value="Genomic_DNA"/>
</dbReference>
<name>A0AAU0UL01_9FIRM</name>
<proteinExistence type="predicted"/>
<dbReference type="Proteomes" id="UP001329915">
    <property type="component" value="Chromosome"/>
</dbReference>
<dbReference type="SMART" id="SM00909">
    <property type="entry name" value="Germane"/>
    <property type="match status" value="1"/>
</dbReference>
<sequence>MIGLKKKKLLLLGLLVVFVVTVSGCGLVDRILSFKDDVPTNVDQPVQPPEEPQVDVNETTITGETTTVSLYFASPDGTGLVEEQRNIAKVEGIARETINELVMGPAPASGLLPTIPEGTALVDINIKEDGLCRVDFSSELVNNHLGGSTEETLTVYSIVNTLTQFPTVNEVQIMVDGQFVETLAGHVDVSQALVRNDGLTAE</sequence>
<dbReference type="InterPro" id="IPR019606">
    <property type="entry name" value="GerMN"/>
</dbReference>
<dbReference type="Pfam" id="PF10646">
    <property type="entry name" value="Germane"/>
    <property type="match status" value="1"/>
</dbReference>
<organism evidence="2 3">
    <name type="scientific">Metallumcola ferriviriculae</name>
    <dbReference type="NCBI Taxonomy" id="3039180"/>
    <lineage>
        <taxon>Bacteria</taxon>
        <taxon>Bacillati</taxon>
        <taxon>Bacillota</taxon>
        <taxon>Clostridia</taxon>
        <taxon>Neomoorellales</taxon>
        <taxon>Desulfitibacteraceae</taxon>
        <taxon>Metallumcola</taxon>
    </lineage>
</organism>
<evidence type="ECO:0000259" key="1">
    <source>
        <dbReference type="SMART" id="SM00909"/>
    </source>
</evidence>
<accession>A0AAU0UL01</accession>
<gene>
    <name evidence="2" type="ORF">MFMK1_001003</name>
</gene>
<protein>
    <submittedName>
        <fullName evidence="2">GerMN domain-containing protein</fullName>
    </submittedName>
</protein>
<reference evidence="2 3" key="1">
    <citation type="submission" date="2023-04" db="EMBL/GenBank/DDBJ databases">
        <authorList>
            <person name="Hsu D."/>
        </authorList>
    </citation>
    <scope>NUCLEOTIDE SEQUENCE [LARGE SCALE GENOMIC DNA]</scope>
    <source>
        <strain evidence="2 3">MK1</strain>
    </source>
</reference>
<evidence type="ECO:0000313" key="3">
    <source>
        <dbReference type="Proteomes" id="UP001329915"/>
    </source>
</evidence>
<dbReference type="RefSeq" id="WP_366924881.1">
    <property type="nucleotide sequence ID" value="NZ_CP121694.1"/>
</dbReference>